<evidence type="ECO:0000313" key="2">
    <source>
        <dbReference type="Proteomes" id="UP001054837"/>
    </source>
</evidence>
<reference evidence="1 2" key="1">
    <citation type="submission" date="2021-06" db="EMBL/GenBank/DDBJ databases">
        <title>Caerostris darwini draft genome.</title>
        <authorList>
            <person name="Kono N."/>
            <person name="Arakawa K."/>
        </authorList>
    </citation>
    <scope>NUCLEOTIDE SEQUENCE [LARGE SCALE GENOMIC DNA]</scope>
</reference>
<sequence>MGRVAFQWVHSQRSLHGNEMAEFYSKYELVYFKGLDMSLHSTVLEIKITFRQFSQAAGDRSKSVLCEPHCVGNADVVAVFRLIWLMA</sequence>
<dbReference type="Proteomes" id="UP001054837">
    <property type="component" value="Unassembled WGS sequence"/>
</dbReference>
<dbReference type="EMBL" id="BPLQ01006028">
    <property type="protein sequence ID" value="GIY19214.1"/>
    <property type="molecule type" value="Genomic_DNA"/>
</dbReference>
<gene>
    <name evidence="1" type="ORF">CDAR_10171</name>
</gene>
<proteinExistence type="predicted"/>
<protein>
    <submittedName>
        <fullName evidence="1">Uncharacterized protein</fullName>
    </submittedName>
</protein>
<keyword evidence="2" id="KW-1185">Reference proteome</keyword>
<accession>A0AAV4RDW3</accession>
<evidence type="ECO:0000313" key="1">
    <source>
        <dbReference type="EMBL" id="GIY19214.1"/>
    </source>
</evidence>
<dbReference type="AlphaFoldDB" id="A0AAV4RDW3"/>
<name>A0AAV4RDW3_9ARAC</name>
<organism evidence="1 2">
    <name type="scientific">Caerostris darwini</name>
    <dbReference type="NCBI Taxonomy" id="1538125"/>
    <lineage>
        <taxon>Eukaryota</taxon>
        <taxon>Metazoa</taxon>
        <taxon>Ecdysozoa</taxon>
        <taxon>Arthropoda</taxon>
        <taxon>Chelicerata</taxon>
        <taxon>Arachnida</taxon>
        <taxon>Araneae</taxon>
        <taxon>Araneomorphae</taxon>
        <taxon>Entelegynae</taxon>
        <taxon>Araneoidea</taxon>
        <taxon>Araneidae</taxon>
        <taxon>Caerostris</taxon>
    </lineage>
</organism>
<comment type="caution">
    <text evidence="1">The sequence shown here is derived from an EMBL/GenBank/DDBJ whole genome shotgun (WGS) entry which is preliminary data.</text>
</comment>